<name>A0A7K1SY78_9SPHI</name>
<gene>
    <name evidence="1" type="ORF">GO621_12085</name>
</gene>
<dbReference type="Proteomes" id="UP000462014">
    <property type="component" value="Unassembled WGS sequence"/>
</dbReference>
<protein>
    <submittedName>
        <fullName evidence="1">Uncharacterized protein</fullName>
    </submittedName>
</protein>
<reference evidence="1 2" key="1">
    <citation type="submission" date="2019-12" db="EMBL/GenBank/DDBJ databases">
        <title>Mucilaginibacter sp. HMF7410 genome sequencing and assembly.</title>
        <authorList>
            <person name="Kang H."/>
            <person name="Cha I."/>
            <person name="Kim H."/>
            <person name="Joh K."/>
        </authorList>
    </citation>
    <scope>NUCLEOTIDE SEQUENCE [LARGE SCALE GENOMIC DNA]</scope>
    <source>
        <strain evidence="1 2">HMF7410</strain>
    </source>
</reference>
<proteinExistence type="predicted"/>
<dbReference type="AlphaFoldDB" id="A0A7K1SY78"/>
<comment type="caution">
    <text evidence="1">The sequence shown here is derived from an EMBL/GenBank/DDBJ whole genome shotgun (WGS) entry which is preliminary data.</text>
</comment>
<organism evidence="1 2">
    <name type="scientific">Mucilaginibacter arboris</name>
    <dbReference type="NCBI Taxonomy" id="2682090"/>
    <lineage>
        <taxon>Bacteria</taxon>
        <taxon>Pseudomonadati</taxon>
        <taxon>Bacteroidota</taxon>
        <taxon>Sphingobacteriia</taxon>
        <taxon>Sphingobacteriales</taxon>
        <taxon>Sphingobacteriaceae</taxon>
        <taxon>Mucilaginibacter</taxon>
    </lineage>
</organism>
<sequence>MNRMNTIMLKTLLSTIFSFTILFCSAQNKLLTYQDLQYIIQNNPALVNDFLQQKDYHLQPGSSNTETHFFELYADTDYTDILIALNKRRTIIRLSTTHLPQVEMIQKALAAYPFKNNKDAKIYRIKDGTISTIAMKEDGQQVNGTKLYTFEVEN</sequence>
<dbReference type="EMBL" id="WPIK01000010">
    <property type="protein sequence ID" value="MVN22272.1"/>
    <property type="molecule type" value="Genomic_DNA"/>
</dbReference>
<keyword evidence="2" id="KW-1185">Reference proteome</keyword>
<evidence type="ECO:0000313" key="1">
    <source>
        <dbReference type="EMBL" id="MVN22272.1"/>
    </source>
</evidence>
<accession>A0A7K1SY78</accession>
<evidence type="ECO:0000313" key="2">
    <source>
        <dbReference type="Proteomes" id="UP000462014"/>
    </source>
</evidence>